<gene>
    <name evidence="1" type="ORF">CR513_15672</name>
</gene>
<name>A0A371HE31_MUCPR</name>
<reference evidence="1" key="1">
    <citation type="submission" date="2018-05" db="EMBL/GenBank/DDBJ databases">
        <title>Draft genome of Mucuna pruriens seed.</title>
        <authorList>
            <person name="Nnadi N.E."/>
            <person name="Vos R."/>
            <person name="Hasami M.H."/>
            <person name="Devisetty U.K."/>
            <person name="Aguiy J.C."/>
        </authorList>
    </citation>
    <scope>NUCLEOTIDE SEQUENCE [LARGE SCALE GENOMIC DNA]</scope>
    <source>
        <strain evidence="1">JCA_2017</strain>
    </source>
</reference>
<dbReference type="Pfam" id="PF14223">
    <property type="entry name" value="Retrotran_gag_2"/>
    <property type="match status" value="1"/>
</dbReference>
<dbReference type="EMBL" id="QJKJ01002849">
    <property type="protein sequence ID" value="RDY01053.1"/>
    <property type="molecule type" value="Genomic_DNA"/>
</dbReference>
<dbReference type="PANTHER" id="PTHR35317:SF35">
    <property type="entry name" value="DUF4219 DOMAIN-CONTAINING PROTEIN"/>
    <property type="match status" value="1"/>
</dbReference>
<evidence type="ECO:0000313" key="1">
    <source>
        <dbReference type="EMBL" id="RDY01053.1"/>
    </source>
</evidence>
<comment type="caution">
    <text evidence="1">The sequence shown here is derived from an EMBL/GenBank/DDBJ whole genome shotgun (WGS) entry which is preliminary data.</text>
</comment>
<evidence type="ECO:0000313" key="2">
    <source>
        <dbReference type="Proteomes" id="UP000257109"/>
    </source>
</evidence>
<dbReference type="PANTHER" id="PTHR35317">
    <property type="entry name" value="OS04G0629600 PROTEIN"/>
    <property type="match status" value="1"/>
</dbReference>
<proteinExistence type="predicted"/>
<sequence length="170" mass="20113">MIHCFNIYFYSNYNLEEGVIHSTTAVPNTIFPRITRVTSVKEMWNTLLEEFQGNTKVCTINIQTLQCEFELIKMKKFEIIKDCYFKIKEIVTQMRAYRENIIGTILSFFILDYIKEPQVRKEDKENMNTRALQGPMTTSRMKRLQVEVLKKIGLLKSLEEHAQNLIIYSI</sequence>
<protein>
    <submittedName>
        <fullName evidence="1">Uncharacterized protein</fullName>
    </submittedName>
</protein>
<dbReference type="AlphaFoldDB" id="A0A371HE31"/>
<accession>A0A371HE31</accession>
<keyword evidence="2" id="KW-1185">Reference proteome</keyword>
<feature type="non-terminal residue" evidence="1">
    <location>
        <position position="1"/>
    </location>
</feature>
<organism evidence="1 2">
    <name type="scientific">Mucuna pruriens</name>
    <name type="common">Velvet bean</name>
    <name type="synonym">Dolichos pruriens</name>
    <dbReference type="NCBI Taxonomy" id="157652"/>
    <lineage>
        <taxon>Eukaryota</taxon>
        <taxon>Viridiplantae</taxon>
        <taxon>Streptophyta</taxon>
        <taxon>Embryophyta</taxon>
        <taxon>Tracheophyta</taxon>
        <taxon>Spermatophyta</taxon>
        <taxon>Magnoliopsida</taxon>
        <taxon>eudicotyledons</taxon>
        <taxon>Gunneridae</taxon>
        <taxon>Pentapetalae</taxon>
        <taxon>rosids</taxon>
        <taxon>fabids</taxon>
        <taxon>Fabales</taxon>
        <taxon>Fabaceae</taxon>
        <taxon>Papilionoideae</taxon>
        <taxon>50 kb inversion clade</taxon>
        <taxon>NPAAA clade</taxon>
        <taxon>indigoferoid/millettioid clade</taxon>
        <taxon>Phaseoleae</taxon>
        <taxon>Mucuna</taxon>
    </lineage>
</organism>
<dbReference type="Proteomes" id="UP000257109">
    <property type="component" value="Unassembled WGS sequence"/>
</dbReference>